<dbReference type="Proteomes" id="UP000230779">
    <property type="component" value="Unassembled WGS sequence"/>
</dbReference>
<evidence type="ECO:0000256" key="1">
    <source>
        <dbReference type="ARBA" id="ARBA00001947"/>
    </source>
</evidence>
<dbReference type="GO" id="GO:0006508">
    <property type="term" value="P:proteolysis"/>
    <property type="evidence" value="ECO:0007669"/>
    <property type="project" value="InterPro"/>
</dbReference>
<feature type="domain" description="Peptidase M14" evidence="4">
    <location>
        <begin position="740"/>
        <end position="1011"/>
    </location>
</feature>
<dbReference type="Pfam" id="PF00246">
    <property type="entry name" value="Peptidase_M14"/>
    <property type="match status" value="1"/>
</dbReference>
<sequence length="2246" mass="241625">MAKLKGFELKKKLKGEKEISFSGPRLFRIRNNTNDAVALVNFPKAYKNFILPNPFVFSLVSVMLLGLFFSFALPKLYLNNLRVEGSKSVFTLSDSPEFKLVDNNYPFFLSPIAKKFSTVKVTAVKLITPANEELKGDFFQKEKSVFLKIPSSLQPGKYQAEIFLKYGNEEVVKKQSFLWGVVAVNVRSAVAEPAVPRDILMAVLDDYGFTICHAEVEVIITDPEGQEEFFSTNDGQIKTNPNCRDKSVTNDPDYSFTYVPELIGEYEVTVTARTLEGERTVRDSFFTEENPIINLERTAFPTRIYPVAEYPVVFSLKPQKDFLGTIIENVPSDFVIKDISNDGVVKEENSQTIVWEVSLKKDQTYEFKYTFDAPDISPWLYQLGPLTIEGSSTLQFNSGSPQVNREATGSGWREARQWQIASDAVTYTQTNFRYYVDNDEIQPADPWPAGATDLAENAAITTSDSPPDDNDLIRIRMSVTVATENLAINSQAFKLQYGEGATCGDIVTWNDVGAAGSATIWRGESDTNPADGSTISSGLLTGTNALESYEEQNNSVNNPTGIDIGQIGEWDWLVQNNGAVHDTSYCFRMVKSDGTALDTYTNYPKISTEVTTFSSSFENGNGQNFTKPYSSDATKVSFNSELDGGAAGSSLCTGWRRQNWFYFSMNNALNQSISLTLINALASSNENSNWTDHKPVYSYDGVTWYRISSTGTIASPNITYSFPGGGAKFTSDTVYIAHGIPYTYTDSENDIATWSASQYVTVEDIGYAAEGTRMMHLLTVQDTSSPVAAADKQVYWLTSRAHPMEPMASWRLKGVMDFIIGDSDEAKLMRRSSILKVIPMLNPDGVYNGNTTANMRWCNLNREWISNGPNITTEETEVYNAHLAINNWMTGGTPADVNVFMDFHTQCADPTILHAGGNGGTPGYTWYDTQNHENVFEILLKVLDGNDHDDEFWGSTSLGLTYNLFTQYHTATWGNDLESFNLEGTTYDFVDHTYPTKVNSAAFGVAYLKMAFANQENDAKVFALTQTDPLGTSTPPNYTLVVSPAKFIAVLNNDKGGGIEYWYDLENDSLLLNNLVDADSVLDPIDWNDGSQARSLINTSNATLTVNNNSGTRVKLTYTGQLENVTGLDYVLQRIIWEDGRIFTNFTLTNNTGSTVDWGEMKHSVNVDYAEAANFTASRDNSDDTPTPGTDNWWGMIGSAGGIKATFLSHYLGQTGGWVYDTYGTADDATYGKSNWYSDTDGPLLEDGSSITVNLAYQVRPDNDLLGNETQIDAWRDDLANPDTPTMANGSFTEFNKDEGGLEFAAASNRVKFTYTNATTYTKKEPAFAITGYTASTAPVLKVNNAFLDGEDGVAHSTNTHISTSYTSYVDTTSDIAYVQYLNDISTNVNVEIRDSYPHFNIGGTIYLTNETTQATSDNGGPCDSLASVVSLRVDGGDEVVAVCSSADASYSFTDVYADAGQTITVYLTSSDKANTVYVSDGTVDSGINLFIDTLVVRDEQDGTITIEDLVDYDDSDNATDMLFDADASGEPASCTVNSGIELHVWNGDSFNPNGTVTTQGAAGDLHIDDNAVAQIDDQSSAISGDVLVDDGATFTVEENVSISGGDITTSGTDATVNYSNYPTLTLSGDGTIGGGTTPSISFHNLTLTGTTALTGITYTIGGNLDLASATLTAGESTIKMTGTANGIIGGGESIYNLTIDPATAGTITLETSDLTVTNNLIVESDDSLAIDADRMLTHSGAALTLSGTISGAGTLSYQSASAFPTEGIISAQLRFDSTNNDQIVSARTYGGEVEFYNNHAASSRNITLGTGAGQTLDFSGAFYLNAANDADLALSGITNDPAVNIGGDLDYTGAGGGSESITTGSGVWTVSGNVNFTDGSFNASTDNSFQMDGNAKQLTAATQQFDDFVVAGGTISSTEDTDANGLFSITSGSYSQASGTTLYVAGDWNNSGTFASNLSTVVLNGSAPQTLSGTMTAASAFNTLTITNVSGTDPDADPAVIFSDSVTAATMNIVTSGVFVRFNAGSDYTFTNINWDGQDQDDRIAFRSSLEDNFWNLNVSGSQTVSKVDVQDSNACGGDNIDATDLSNLDSGNNDCWDFGQITFSLSSGTVELGELSVETVTADSYTVRTNLTTANGYTTLIYTDGNLRNGANDIDGVADGAVTAGSEEYGIATSDSGQEINQDTNCAAAPYASSSLSETPQSIAGALAGPVDETVTICYAVSISSDTIAGNYSQVVTFVTVGLF</sequence>
<organism evidence="5 6">
    <name type="scientific">Candidatus Kerfeldbacteria bacterium CG_4_10_14_0_8_um_filter_42_10</name>
    <dbReference type="NCBI Taxonomy" id="2014248"/>
    <lineage>
        <taxon>Bacteria</taxon>
        <taxon>Candidatus Kerfeldiibacteriota</taxon>
    </lineage>
</organism>
<dbReference type="InterPro" id="IPR040626">
    <property type="entry name" value="Pepdidase_M14_N"/>
</dbReference>
<proteinExistence type="inferred from homology"/>
<comment type="caution">
    <text evidence="5">The sequence shown here is derived from an EMBL/GenBank/DDBJ whole genome shotgun (WGS) entry which is preliminary data.</text>
</comment>
<evidence type="ECO:0000259" key="4">
    <source>
        <dbReference type="PROSITE" id="PS52035"/>
    </source>
</evidence>
<evidence type="ECO:0000313" key="5">
    <source>
        <dbReference type="EMBL" id="PIY96729.1"/>
    </source>
</evidence>
<dbReference type="PROSITE" id="PS52035">
    <property type="entry name" value="PEPTIDASE_M14"/>
    <property type="match status" value="1"/>
</dbReference>
<dbReference type="GO" id="GO:0008270">
    <property type="term" value="F:zinc ion binding"/>
    <property type="evidence" value="ECO:0007669"/>
    <property type="project" value="InterPro"/>
</dbReference>
<dbReference type="GO" id="GO:0004181">
    <property type="term" value="F:metallocarboxypeptidase activity"/>
    <property type="evidence" value="ECO:0007669"/>
    <property type="project" value="InterPro"/>
</dbReference>
<dbReference type="PANTHER" id="PTHR12756:SF11">
    <property type="entry name" value="CYTOSOLIC CARBOXYPEPTIDASE 1"/>
    <property type="match status" value="1"/>
</dbReference>
<accession>A0A2M7RIY7</accession>
<comment type="similarity">
    <text evidence="2">Belongs to the peptidase M14 family.</text>
</comment>
<comment type="cofactor">
    <cofactor evidence="1">
        <name>Zn(2+)</name>
        <dbReference type="ChEBI" id="CHEBI:29105"/>
    </cofactor>
</comment>
<keyword evidence="3" id="KW-0812">Transmembrane</keyword>
<feature type="transmembrane region" description="Helical" evidence="3">
    <location>
        <begin position="54"/>
        <end position="73"/>
    </location>
</feature>
<dbReference type="PANTHER" id="PTHR12756">
    <property type="entry name" value="CYTOSOLIC CARBOXYPEPTIDASE"/>
    <property type="match status" value="1"/>
</dbReference>
<dbReference type="SUPFAM" id="SSF53187">
    <property type="entry name" value="Zn-dependent exopeptidases"/>
    <property type="match status" value="1"/>
</dbReference>
<dbReference type="Gene3D" id="2.60.40.3120">
    <property type="match status" value="1"/>
</dbReference>
<dbReference type="EMBL" id="PFMD01000031">
    <property type="protein sequence ID" value="PIY96729.1"/>
    <property type="molecule type" value="Genomic_DNA"/>
</dbReference>
<evidence type="ECO:0000256" key="3">
    <source>
        <dbReference type="SAM" id="Phobius"/>
    </source>
</evidence>
<name>A0A2M7RIY7_9BACT</name>
<dbReference type="Gene3D" id="3.40.630.10">
    <property type="entry name" value="Zn peptidases"/>
    <property type="match status" value="1"/>
</dbReference>
<keyword evidence="3" id="KW-1133">Transmembrane helix</keyword>
<feature type="active site" description="Proton donor/acceptor" evidence="2">
    <location>
        <position position="983"/>
    </location>
</feature>
<reference evidence="5 6" key="1">
    <citation type="submission" date="2017-09" db="EMBL/GenBank/DDBJ databases">
        <title>Depth-based differentiation of microbial function through sediment-hosted aquifers and enrichment of novel symbionts in the deep terrestrial subsurface.</title>
        <authorList>
            <person name="Probst A.J."/>
            <person name="Ladd B."/>
            <person name="Jarett J.K."/>
            <person name="Geller-Mcgrath D.E."/>
            <person name="Sieber C.M."/>
            <person name="Emerson J.B."/>
            <person name="Anantharaman K."/>
            <person name="Thomas B.C."/>
            <person name="Malmstrom R."/>
            <person name="Stieglmeier M."/>
            <person name="Klingl A."/>
            <person name="Woyke T."/>
            <person name="Ryan C.M."/>
            <person name="Banfield J.F."/>
        </authorList>
    </citation>
    <scope>NUCLEOTIDE SEQUENCE [LARGE SCALE GENOMIC DNA]</scope>
    <source>
        <strain evidence="5">CG_4_10_14_0_8_um_filter_42_10</strain>
    </source>
</reference>
<evidence type="ECO:0000313" key="6">
    <source>
        <dbReference type="Proteomes" id="UP000230779"/>
    </source>
</evidence>
<dbReference type="InterPro" id="IPR050821">
    <property type="entry name" value="Cytosolic_carboxypeptidase"/>
</dbReference>
<gene>
    <name evidence="5" type="ORF">COY66_03235</name>
</gene>
<dbReference type="InterPro" id="IPR000834">
    <property type="entry name" value="Peptidase_M14"/>
</dbReference>
<dbReference type="Pfam" id="PF18027">
    <property type="entry name" value="Pepdidase_M14_N"/>
    <property type="match status" value="1"/>
</dbReference>
<protein>
    <recommendedName>
        <fullName evidence="4">Peptidase M14 domain-containing protein</fullName>
    </recommendedName>
</protein>
<keyword evidence="3" id="KW-0472">Membrane</keyword>
<evidence type="ECO:0000256" key="2">
    <source>
        <dbReference type="PROSITE-ProRule" id="PRU01379"/>
    </source>
</evidence>